<keyword evidence="1" id="KW-0233">DNA recombination</keyword>
<dbReference type="InterPro" id="IPR025246">
    <property type="entry name" value="IS30-like_HTH"/>
</dbReference>
<evidence type="ECO:0000313" key="4">
    <source>
        <dbReference type="Proteomes" id="UP000004067"/>
    </source>
</evidence>
<dbReference type="PROSITE" id="PS50994">
    <property type="entry name" value="INTEGRASE"/>
    <property type="match status" value="1"/>
</dbReference>
<keyword evidence="4" id="KW-1185">Reference proteome</keyword>
<dbReference type="InterPro" id="IPR053392">
    <property type="entry name" value="Transposase_IS30-like"/>
</dbReference>
<protein>
    <submittedName>
        <fullName evidence="3">IS30 family transposase</fullName>
    </submittedName>
</protein>
<dbReference type="GO" id="GO:0015074">
    <property type="term" value="P:DNA integration"/>
    <property type="evidence" value="ECO:0007669"/>
    <property type="project" value="InterPro"/>
</dbReference>
<dbReference type="eggNOG" id="COG2826">
    <property type="taxonomic scope" value="Bacteria"/>
</dbReference>
<dbReference type="Pfam" id="PF13936">
    <property type="entry name" value="HTH_38"/>
    <property type="match status" value="1"/>
</dbReference>
<dbReference type="InterPro" id="IPR051917">
    <property type="entry name" value="Transposase-Integrase"/>
</dbReference>
<dbReference type="GO" id="GO:0006310">
    <property type="term" value="P:DNA recombination"/>
    <property type="evidence" value="ECO:0007669"/>
    <property type="project" value="UniProtKB-KW"/>
</dbReference>
<dbReference type="InterPro" id="IPR012337">
    <property type="entry name" value="RNaseH-like_sf"/>
</dbReference>
<dbReference type="InterPro" id="IPR009057">
    <property type="entry name" value="Homeodomain-like_sf"/>
</dbReference>
<dbReference type="SUPFAM" id="SSF53098">
    <property type="entry name" value="Ribonuclease H-like"/>
    <property type="match status" value="1"/>
</dbReference>
<evidence type="ECO:0000313" key="3">
    <source>
        <dbReference type="EMBL" id="EGK58987.1"/>
    </source>
</evidence>
<comment type="caution">
    <text evidence="3">The sequence shown here is derived from an EMBL/GenBank/DDBJ whole genome shotgun (WGS) entry which is preliminary data.</text>
</comment>
<dbReference type="Proteomes" id="UP000004067">
    <property type="component" value="Unassembled WGS sequence"/>
</dbReference>
<dbReference type="AlphaFoldDB" id="F5RNB8"/>
<organism evidence="3 4">
    <name type="scientific">Centipeda periodontii DSM 2778</name>
    <dbReference type="NCBI Taxonomy" id="888060"/>
    <lineage>
        <taxon>Bacteria</taxon>
        <taxon>Bacillati</taxon>
        <taxon>Bacillota</taxon>
        <taxon>Negativicutes</taxon>
        <taxon>Selenomonadales</taxon>
        <taxon>Selenomonadaceae</taxon>
        <taxon>Centipeda</taxon>
    </lineage>
</organism>
<dbReference type="EMBL" id="AFHQ01000041">
    <property type="protein sequence ID" value="EGK58987.1"/>
    <property type="molecule type" value="Genomic_DNA"/>
</dbReference>
<accession>F5RNB8</accession>
<dbReference type="GO" id="GO:0032196">
    <property type="term" value="P:transposition"/>
    <property type="evidence" value="ECO:0007669"/>
    <property type="project" value="TreeGrafter"/>
</dbReference>
<dbReference type="GO" id="GO:0004803">
    <property type="term" value="F:transposase activity"/>
    <property type="evidence" value="ECO:0007669"/>
    <property type="project" value="TreeGrafter"/>
</dbReference>
<dbReference type="SUPFAM" id="SSF46689">
    <property type="entry name" value="Homeodomain-like"/>
    <property type="match status" value="1"/>
</dbReference>
<reference evidence="3 4" key="1">
    <citation type="submission" date="2011-04" db="EMBL/GenBank/DDBJ databases">
        <authorList>
            <person name="Muzny D."/>
            <person name="Qin X."/>
            <person name="Deng J."/>
            <person name="Jiang H."/>
            <person name="Liu Y."/>
            <person name="Qu J."/>
            <person name="Song X.-Z."/>
            <person name="Zhang L."/>
            <person name="Thornton R."/>
            <person name="Coyle M."/>
            <person name="Francisco L."/>
            <person name="Jackson L."/>
            <person name="Javaid M."/>
            <person name="Korchina V."/>
            <person name="Kovar C."/>
            <person name="Mata R."/>
            <person name="Mathew T."/>
            <person name="Ngo R."/>
            <person name="Nguyen L."/>
            <person name="Nguyen N."/>
            <person name="Okwuonu G."/>
            <person name="Ongeri F."/>
            <person name="Pham C."/>
            <person name="Simmons D."/>
            <person name="Wilczek-Boney K."/>
            <person name="Hale W."/>
            <person name="Jakkamsetti A."/>
            <person name="Pham P."/>
            <person name="Ruth R."/>
            <person name="San Lucas F."/>
            <person name="Warren J."/>
            <person name="Zhang J."/>
            <person name="Zhao Z."/>
            <person name="Zhou C."/>
            <person name="Zhu D."/>
            <person name="Lee S."/>
            <person name="Bess C."/>
            <person name="Blankenburg K."/>
            <person name="Forbes L."/>
            <person name="Fu Q."/>
            <person name="Gubbala S."/>
            <person name="Hirani K."/>
            <person name="Jayaseelan J.C."/>
            <person name="Lara F."/>
            <person name="Munidasa M."/>
            <person name="Palculict T."/>
            <person name="Patil S."/>
            <person name="Pu L.-L."/>
            <person name="Saada N."/>
            <person name="Tang L."/>
            <person name="Weissenberger G."/>
            <person name="Zhu Y."/>
            <person name="Hemphill L."/>
            <person name="Shang Y."/>
            <person name="Youmans B."/>
            <person name="Ayvaz T."/>
            <person name="Ross M."/>
            <person name="Santibanez J."/>
            <person name="Aqrawi P."/>
            <person name="Gross S."/>
            <person name="Joshi V."/>
            <person name="Fowler G."/>
            <person name="Nazareth L."/>
            <person name="Reid J."/>
            <person name="Worley K."/>
            <person name="Petrosino J."/>
            <person name="Highlander S."/>
            <person name="Gibbs R."/>
        </authorList>
    </citation>
    <scope>NUCLEOTIDE SEQUENCE [LARGE SCALE GENOMIC DNA]</scope>
    <source>
        <strain evidence="3 4">DSM 2778</strain>
    </source>
</reference>
<dbReference type="PANTHER" id="PTHR10948">
    <property type="entry name" value="TRANSPOSASE"/>
    <property type="match status" value="1"/>
</dbReference>
<dbReference type="HOGENOM" id="CLU_035706_0_2_9"/>
<sequence length="319" mass="36240">MVLLQNISKGAITMDYPHSTTTEAIRKSGKHLTLDERGQIQALHREGFSLRAIAARIGCSHTTIHYEITRGTPERRSARGRSPQYTAKRGQQAYLAHRKNSKRPYKVDGEVCAPFLRWMTERIRKNKWSIDMCVGDARANKRFDEDGIPCTKTLYNMLWAGRIPLTLFDVPQALGRKCKRKRNCKNKRLKGRSIEERPALVDEGTEIGHWEADTVVGSRKGRGAAVFTAVEKVTHDYIAIRISGRTCAGIEEAIAHLKSEYGEDRFSQVFKTITVDNGTEFETFTQLESLGTKVYFAHPYSSWERPKERTSTDTVTRTS</sequence>
<dbReference type="Gene3D" id="1.10.10.60">
    <property type="entry name" value="Homeodomain-like"/>
    <property type="match status" value="1"/>
</dbReference>
<gene>
    <name evidence="3" type="ORF">HMPREF9081_1754</name>
</gene>
<proteinExistence type="predicted"/>
<dbReference type="NCBIfam" id="NF033563">
    <property type="entry name" value="transpos_IS30"/>
    <property type="match status" value="1"/>
</dbReference>
<feature type="domain" description="Integrase catalytic" evidence="2">
    <location>
        <begin position="194"/>
        <end position="319"/>
    </location>
</feature>
<evidence type="ECO:0000256" key="1">
    <source>
        <dbReference type="ARBA" id="ARBA00023172"/>
    </source>
</evidence>
<evidence type="ECO:0000259" key="2">
    <source>
        <dbReference type="PROSITE" id="PS50994"/>
    </source>
</evidence>
<dbReference type="GO" id="GO:0005829">
    <property type="term" value="C:cytosol"/>
    <property type="evidence" value="ECO:0007669"/>
    <property type="project" value="TreeGrafter"/>
</dbReference>
<dbReference type="STRING" id="888060.HMPREF9081_1754"/>
<dbReference type="PANTHER" id="PTHR10948:SF23">
    <property type="entry name" value="TRANSPOSASE INSI FOR INSERTION SEQUENCE ELEMENT IS30A-RELATED"/>
    <property type="match status" value="1"/>
</dbReference>
<name>F5RNB8_9FIRM</name>
<dbReference type="InterPro" id="IPR001584">
    <property type="entry name" value="Integrase_cat-core"/>
</dbReference>